<evidence type="ECO:0000256" key="3">
    <source>
        <dbReference type="ARBA" id="ARBA00004851"/>
    </source>
</evidence>
<evidence type="ECO:0000256" key="8">
    <source>
        <dbReference type="ARBA" id="ARBA00023277"/>
    </source>
</evidence>
<keyword evidence="10" id="KW-0326">Glycosidase</keyword>
<comment type="similarity">
    <text evidence="4 10">Belongs to the glycosyl hydrolase 10 (cellulase F) family.</text>
</comment>
<gene>
    <name evidence="13" type="ORF">DAEQUDRAFT_728117</name>
</gene>
<dbReference type="Pfam" id="PF00331">
    <property type="entry name" value="Glyco_hydro_10"/>
    <property type="match status" value="1"/>
</dbReference>
<dbReference type="Gene3D" id="3.20.20.80">
    <property type="entry name" value="Glycosidases"/>
    <property type="match status" value="1"/>
</dbReference>
<feature type="chain" id="PRO_5007864032" description="Beta-xylanase" evidence="11">
    <location>
        <begin position="21"/>
        <end position="364"/>
    </location>
</feature>
<dbReference type="PRINTS" id="PR00134">
    <property type="entry name" value="GLHYDRLASE10"/>
</dbReference>
<dbReference type="STRING" id="1314783.A0A165PK35"/>
<reference evidence="13 14" key="1">
    <citation type="journal article" date="2016" name="Mol. Biol. Evol.">
        <title>Comparative Genomics of Early-Diverging Mushroom-Forming Fungi Provides Insights into the Origins of Lignocellulose Decay Capabilities.</title>
        <authorList>
            <person name="Nagy L.G."/>
            <person name="Riley R."/>
            <person name="Tritt A."/>
            <person name="Adam C."/>
            <person name="Daum C."/>
            <person name="Floudas D."/>
            <person name="Sun H."/>
            <person name="Yadav J.S."/>
            <person name="Pangilinan J."/>
            <person name="Larsson K.H."/>
            <person name="Matsuura K."/>
            <person name="Barry K."/>
            <person name="Labutti K."/>
            <person name="Kuo R."/>
            <person name="Ohm R.A."/>
            <person name="Bhattacharya S.S."/>
            <person name="Shirouzu T."/>
            <person name="Yoshinaga Y."/>
            <person name="Martin F.M."/>
            <person name="Grigoriev I.V."/>
            <person name="Hibbett D.S."/>
        </authorList>
    </citation>
    <scope>NUCLEOTIDE SEQUENCE [LARGE SCALE GENOMIC DNA]</scope>
    <source>
        <strain evidence="13 14">L-15889</strain>
    </source>
</reference>
<sequence length="364" mass="39986">MQSALALFALAAVSPLSVSAVPATATASSSSALPSATSNVLGLNELAHAAGKNYFGSAVDNTLPEFTDPTYMSIYLNWDQFGQITPANAMKWMYIEPEPGVFNFTLGNQIADLASDYDYVLRGHNGVWYSELPSWVTSTDWNATGLAYAVQRHVNGIVSQYAGRVYAWDVVNEPLNDNGTYREDVFYDTLGASYISLALETARAADPNAKLYINDYNIEYVGTKSTAMQDLITQLQADDVPIDGVGMESHFIVGEVPTTLVENFQAYEALGLEFAITELDIRMELPATEESYEQQKQDYYTVVNACMQVSACVGVTVWDWTDKYSWIPSSFPGYGDACPWDADYQRKPAYDGIAIAFEGQNITA</sequence>
<dbReference type="GO" id="GO:0005576">
    <property type="term" value="C:extracellular region"/>
    <property type="evidence" value="ECO:0007669"/>
    <property type="project" value="UniProtKB-SubCell"/>
</dbReference>
<keyword evidence="11" id="KW-0732">Signal</keyword>
<feature type="domain" description="GH10" evidence="12">
    <location>
        <begin position="60"/>
        <end position="356"/>
    </location>
</feature>
<organism evidence="13 14">
    <name type="scientific">Daedalea quercina L-15889</name>
    <dbReference type="NCBI Taxonomy" id="1314783"/>
    <lineage>
        <taxon>Eukaryota</taxon>
        <taxon>Fungi</taxon>
        <taxon>Dikarya</taxon>
        <taxon>Basidiomycota</taxon>
        <taxon>Agaricomycotina</taxon>
        <taxon>Agaricomycetes</taxon>
        <taxon>Polyporales</taxon>
        <taxon>Fomitopsis</taxon>
    </lineage>
</organism>
<dbReference type="InterPro" id="IPR044846">
    <property type="entry name" value="GH10"/>
</dbReference>
<name>A0A165PK35_9APHY</name>
<keyword evidence="7 10" id="KW-0378">Hydrolase</keyword>
<evidence type="ECO:0000256" key="11">
    <source>
        <dbReference type="SAM" id="SignalP"/>
    </source>
</evidence>
<dbReference type="InterPro" id="IPR001000">
    <property type="entry name" value="GH10_dom"/>
</dbReference>
<keyword evidence="14" id="KW-1185">Reference proteome</keyword>
<comment type="pathway">
    <text evidence="3">Glycan degradation; xylan degradation.</text>
</comment>
<dbReference type="PANTHER" id="PTHR31490:SF35">
    <property type="entry name" value="ENDO-1,4-BETA-XYLANASE"/>
    <property type="match status" value="1"/>
</dbReference>
<accession>A0A165PK35</accession>
<comment type="catalytic activity">
    <reaction evidence="1 10">
        <text>Endohydrolysis of (1-&gt;4)-beta-D-xylosidic linkages in xylans.</text>
        <dbReference type="EC" id="3.2.1.8"/>
    </reaction>
</comment>
<keyword evidence="5" id="KW-0964">Secreted</keyword>
<evidence type="ECO:0000313" key="14">
    <source>
        <dbReference type="Proteomes" id="UP000076727"/>
    </source>
</evidence>
<dbReference type="EC" id="3.2.1.8" evidence="10"/>
<dbReference type="SUPFAM" id="SSF51445">
    <property type="entry name" value="(Trans)glycosidases"/>
    <property type="match status" value="1"/>
</dbReference>
<dbReference type="GO" id="GO:0031176">
    <property type="term" value="F:endo-1,4-beta-xylanase activity"/>
    <property type="evidence" value="ECO:0007669"/>
    <property type="project" value="UniProtKB-EC"/>
</dbReference>
<evidence type="ECO:0000256" key="10">
    <source>
        <dbReference type="RuleBase" id="RU361174"/>
    </source>
</evidence>
<dbReference type="SMART" id="SM00633">
    <property type="entry name" value="Glyco_10"/>
    <property type="match status" value="1"/>
</dbReference>
<evidence type="ECO:0000259" key="12">
    <source>
        <dbReference type="PROSITE" id="PS51760"/>
    </source>
</evidence>
<evidence type="ECO:0000256" key="6">
    <source>
        <dbReference type="ARBA" id="ARBA00022651"/>
    </source>
</evidence>
<evidence type="ECO:0000256" key="9">
    <source>
        <dbReference type="ARBA" id="ARBA00023326"/>
    </source>
</evidence>
<dbReference type="OrthoDB" id="3055998at2759"/>
<feature type="signal peptide" evidence="11">
    <location>
        <begin position="1"/>
        <end position="20"/>
    </location>
</feature>
<evidence type="ECO:0000256" key="1">
    <source>
        <dbReference type="ARBA" id="ARBA00000681"/>
    </source>
</evidence>
<comment type="subcellular location">
    <subcellularLocation>
        <location evidence="2">Secreted</location>
    </subcellularLocation>
</comment>
<dbReference type="Proteomes" id="UP000076727">
    <property type="component" value="Unassembled WGS sequence"/>
</dbReference>
<evidence type="ECO:0000256" key="4">
    <source>
        <dbReference type="ARBA" id="ARBA00007495"/>
    </source>
</evidence>
<keyword evidence="8 10" id="KW-0119">Carbohydrate metabolism</keyword>
<dbReference type="InterPro" id="IPR017853">
    <property type="entry name" value="GH"/>
</dbReference>
<protein>
    <recommendedName>
        <fullName evidence="10">Beta-xylanase</fullName>
        <ecNumber evidence="10">3.2.1.8</ecNumber>
    </recommendedName>
</protein>
<dbReference type="GO" id="GO:0045493">
    <property type="term" value="P:xylan catabolic process"/>
    <property type="evidence" value="ECO:0007669"/>
    <property type="project" value="UniProtKB-KW"/>
</dbReference>
<proteinExistence type="inferred from homology"/>
<evidence type="ECO:0000256" key="2">
    <source>
        <dbReference type="ARBA" id="ARBA00004613"/>
    </source>
</evidence>
<evidence type="ECO:0000313" key="13">
    <source>
        <dbReference type="EMBL" id="KZT68305.1"/>
    </source>
</evidence>
<keyword evidence="6" id="KW-0858">Xylan degradation</keyword>
<evidence type="ECO:0000256" key="5">
    <source>
        <dbReference type="ARBA" id="ARBA00022525"/>
    </source>
</evidence>
<dbReference type="PROSITE" id="PS51760">
    <property type="entry name" value="GH10_2"/>
    <property type="match status" value="1"/>
</dbReference>
<evidence type="ECO:0000256" key="7">
    <source>
        <dbReference type="ARBA" id="ARBA00022801"/>
    </source>
</evidence>
<dbReference type="EMBL" id="KV429068">
    <property type="protein sequence ID" value="KZT68305.1"/>
    <property type="molecule type" value="Genomic_DNA"/>
</dbReference>
<dbReference type="AlphaFoldDB" id="A0A165PK35"/>
<keyword evidence="9 10" id="KW-0624">Polysaccharide degradation</keyword>
<dbReference type="PANTHER" id="PTHR31490">
    <property type="entry name" value="GLYCOSYL HYDROLASE"/>
    <property type="match status" value="1"/>
</dbReference>